<evidence type="ECO:0000256" key="1">
    <source>
        <dbReference type="ARBA" id="ARBA00022679"/>
    </source>
</evidence>
<dbReference type="Pfam" id="PF00534">
    <property type="entry name" value="Glycos_transf_1"/>
    <property type="match status" value="1"/>
</dbReference>
<dbReference type="CDD" id="cd03801">
    <property type="entry name" value="GT4_PimA-like"/>
    <property type="match status" value="1"/>
</dbReference>
<dbReference type="PANTHER" id="PTHR46401">
    <property type="entry name" value="GLYCOSYLTRANSFERASE WBBK-RELATED"/>
    <property type="match status" value="1"/>
</dbReference>
<gene>
    <name evidence="3" type="ORF">A3A74_05745</name>
</gene>
<comment type="caution">
    <text evidence="3">The sequence shown here is derived from an EMBL/GenBank/DDBJ whole genome shotgun (WGS) entry which is preliminary data.</text>
</comment>
<evidence type="ECO:0000313" key="4">
    <source>
        <dbReference type="Proteomes" id="UP000179270"/>
    </source>
</evidence>
<proteinExistence type="predicted"/>
<feature type="domain" description="Glycosyl transferase family 1" evidence="2">
    <location>
        <begin position="210"/>
        <end position="365"/>
    </location>
</feature>
<dbReference type="InterPro" id="IPR001296">
    <property type="entry name" value="Glyco_trans_1"/>
</dbReference>
<sequence>MKILFISNGSGMGTAKSGGMTRHIEIAKKLLKKGIEVSFLTTIGSYSTYKAEGLKARFILARAHIFSRKEKNNLGRALSYIVSTFSSLLLLNRLPEYDIVYTTSDYFCDIIPAFFLKLSRPDLKWMAMIHHLYRPPFKRKGNFIINSVAFLLQRFSFKLIRSQSACILLYDTLEGKTIQNLFLKHDYAKKIFSVANGVDLELIDSLPMLPKKYDACFAGGLRASKGIFEIIRIWSLVVKQNNQRLLAIAGGGTIKIVEQVKREIIRSDLNKNILLLGPLDQVELIKTMKASKIFVSASQEEGWGIALYEALACGLPVVAYRLPAFTNLKKAIIGIDMFNQIKFANNIRELLTNENLAKKLIESGRDIVKKYSWKQIAETELKIFQSIN</sequence>
<organism evidence="3 4">
    <name type="scientific">Candidatus Roizmanbacteria bacterium RIFCSPLOWO2_01_FULL_35_13</name>
    <dbReference type="NCBI Taxonomy" id="1802055"/>
    <lineage>
        <taxon>Bacteria</taxon>
        <taxon>Candidatus Roizmaniibacteriota</taxon>
    </lineage>
</organism>
<evidence type="ECO:0000313" key="3">
    <source>
        <dbReference type="EMBL" id="OGK39099.1"/>
    </source>
</evidence>
<evidence type="ECO:0000259" key="2">
    <source>
        <dbReference type="Pfam" id="PF00534"/>
    </source>
</evidence>
<dbReference type="GO" id="GO:0016757">
    <property type="term" value="F:glycosyltransferase activity"/>
    <property type="evidence" value="ECO:0007669"/>
    <property type="project" value="InterPro"/>
</dbReference>
<dbReference type="Gene3D" id="3.40.50.2000">
    <property type="entry name" value="Glycogen Phosphorylase B"/>
    <property type="match status" value="2"/>
</dbReference>
<dbReference type="EMBL" id="MGAF01000058">
    <property type="protein sequence ID" value="OGK39099.1"/>
    <property type="molecule type" value="Genomic_DNA"/>
</dbReference>
<keyword evidence="1" id="KW-0808">Transferase</keyword>
<dbReference type="STRING" id="1802055.A3A74_05745"/>
<dbReference type="AlphaFoldDB" id="A0A1F7I6U6"/>
<dbReference type="PANTHER" id="PTHR46401:SF2">
    <property type="entry name" value="GLYCOSYLTRANSFERASE WBBK-RELATED"/>
    <property type="match status" value="1"/>
</dbReference>
<dbReference type="Proteomes" id="UP000179270">
    <property type="component" value="Unassembled WGS sequence"/>
</dbReference>
<reference evidence="3 4" key="1">
    <citation type="journal article" date="2016" name="Nat. Commun.">
        <title>Thousands of microbial genomes shed light on interconnected biogeochemical processes in an aquifer system.</title>
        <authorList>
            <person name="Anantharaman K."/>
            <person name="Brown C.T."/>
            <person name="Hug L.A."/>
            <person name="Sharon I."/>
            <person name="Castelle C.J."/>
            <person name="Probst A.J."/>
            <person name="Thomas B.C."/>
            <person name="Singh A."/>
            <person name="Wilkins M.J."/>
            <person name="Karaoz U."/>
            <person name="Brodie E.L."/>
            <person name="Williams K.H."/>
            <person name="Hubbard S.S."/>
            <person name="Banfield J.F."/>
        </authorList>
    </citation>
    <scope>NUCLEOTIDE SEQUENCE [LARGE SCALE GENOMIC DNA]</scope>
</reference>
<accession>A0A1F7I6U6</accession>
<name>A0A1F7I6U6_9BACT</name>
<dbReference type="SUPFAM" id="SSF53756">
    <property type="entry name" value="UDP-Glycosyltransferase/glycogen phosphorylase"/>
    <property type="match status" value="1"/>
</dbReference>
<protein>
    <recommendedName>
        <fullName evidence="2">Glycosyl transferase family 1 domain-containing protein</fullName>
    </recommendedName>
</protein>